<dbReference type="Proteomes" id="UP001305647">
    <property type="component" value="Unassembled WGS sequence"/>
</dbReference>
<dbReference type="PANTHER" id="PTHR24148:SF64">
    <property type="entry name" value="HETEROKARYON INCOMPATIBILITY DOMAIN-CONTAINING PROTEIN"/>
    <property type="match status" value="1"/>
</dbReference>
<evidence type="ECO:0000313" key="2">
    <source>
        <dbReference type="Proteomes" id="UP001305647"/>
    </source>
</evidence>
<gene>
    <name evidence="1" type="ORF">N658DRAFT_552847</name>
</gene>
<dbReference type="EMBL" id="MU863631">
    <property type="protein sequence ID" value="KAK4102540.1"/>
    <property type="molecule type" value="Genomic_DNA"/>
</dbReference>
<sequence>MGDFTKIPRPFYPVLSSVDHEIRLLYLEPSEGEAVIQCRLSVVSLDSSPSYEALSYCWGHNTSQVLVDGHHVLVPQNLR</sequence>
<proteinExistence type="predicted"/>
<comment type="caution">
    <text evidence="1">The sequence shown here is derived from an EMBL/GenBank/DDBJ whole genome shotgun (WGS) entry which is preliminary data.</text>
</comment>
<reference evidence="1" key="2">
    <citation type="submission" date="2023-05" db="EMBL/GenBank/DDBJ databases">
        <authorList>
            <consortium name="Lawrence Berkeley National Laboratory"/>
            <person name="Steindorff A."/>
            <person name="Hensen N."/>
            <person name="Bonometti L."/>
            <person name="Westerberg I."/>
            <person name="Brannstrom I.O."/>
            <person name="Guillou S."/>
            <person name="Cros-Aarteil S."/>
            <person name="Calhoun S."/>
            <person name="Haridas S."/>
            <person name="Kuo A."/>
            <person name="Mondo S."/>
            <person name="Pangilinan J."/>
            <person name="Riley R."/>
            <person name="Labutti K."/>
            <person name="Andreopoulos B."/>
            <person name="Lipzen A."/>
            <person name="Chen C."/>
            <person name="Yanf M."/>
            <person name="Daum C."/>
            <person name="Ng V."/>
            <person name="Clum A."/>
            <person name="Ohm R."/>
            <person name="Martin F."/>
            <person name="Silar P."/>
            <person name="Natvig D."/>
            <person name="Lalanne C."/>
            <person name="Gautier V."/>
            <person name="Ament-Velasquez S.L."/>
            <person name="Kruys A."/>
            <person name="Hutchinson M.I."/>
            <person name="Powell A.J."/>
            <person name="Barry K."/>
            <person name="Miller A.N."/>
            <person name="Grigoriev I.V."/>
            <person name="Debuchy R."/>
            <person name="Gladieux P."/>
            <person name="Thoren M.H."/>
            <person name="Johannesson H."/>
        </authorList>
    </citation>
    <scope>NUCLEOTIDE SEQUENCE</scope>
    <source>
        <strain evidence="1">CBS 757.83</strain>
    </source>
</reference>
<dbReference type="InterPro" id="IPR052895">
    <property type="entry name" value="HetReg/Transcr_Mod"/>
</dbReference>
<organism evidence="1 2">
    <name type="scientific">Parathielavia hyrcaniae</name>
    <dbReference type="NCBI Taxonomy" id="113614"/>
    <lineage>
        <taxon>Eukaryota</taxon>
        <taxon>Fungi</taxon>
        <taxon>Dikarya</taxon>
        <taxon>Ascomycota</taxon>
        <taxon>Pezizomycotina</taxon>
        <taxon>Sordariomycetes</taxon>
        <taxon>Sordariomycetidae</taxon>
        <taxon>Sordariales</taxon>
        <taxon>Chaetomiaceae</taxon>
        <taxon>Parathielavia</taxon>
    </lineage>
</organism>
<evidence type="ECO:0008006" key="3">
    <source>
        <dbReference type="Google" id="ProtNLM"/>
    </source>
</evidence>
<reference evidence="1" key="1">
    <citation type="journal article" date="2023" name="Mol. Phylogenet. Evol.">
        <title>Genome-scale phylogeny and comparative genomics of the fungal order Sordariales.</title>
        <authorList>
            <person name="Hensen N."/>
            <person name="Bonometti L."/>
            <person name="Westerberg I."/>
            <person name="Brannstrom I.O."/>
            <person name="Guillou S."/>
            <person name="Cros-Aarteil S."/>
            <person name="Calhoun S."/>
            <person name="Haridas S."/>
            <person name="Kuo A."/>
            <person name="Mondo S."/>
            <person name="Pangilinan J."/>
            <person name="Riley R."/>
            <person name="LaButti K."/>
            <person name="Andreopoulos B."/>
            <person name="Lipzen A."/>
            <person name="Chen C."/>
            <person name="Yan M."/>
            <person name="Daum C."/>
            <person name="Ng V."/>
            <person name="Clum A."/>
            <person name="Steindorff A."/>
            <person name="Ohm R.A."/>
            <person name="Martin F."/>
            <person name="Silar P."/>
            <person name="Natvig D.O."/>
            <person name="Lalanne C."/>
            <person name="Gautier V."/>
            <person name="Ament-Velasquez S.L."/>
            <person name="Kruys A."/>
            <person name="Hutchinson M.I."/>
            <person name="Powell A.J."/>
            <person name="Barry K."/>
            <person name="Miller A.N."/>
            <person name="Grigoriev I.V."/>
            <person name="Debuchy R."/>
            <person name="Gladieux P."/>
            <person name="Hiltunen Thoren M."/>
            <person name="Johannesson H."/>
        </authorList>
    </citation>
    <scope>NUCLEOTIDE SEQUENCE</scope>
    <source>
        <strain evidence="1">CBS 757.83</strain>
    </source>
</reference>
<accession>A0AAN6Q2S7</accession>
<protein>
    <recommendedName>
        <fullName evidence="3">Heterokaryon incompatibility domain-containing protein</fullName>
    </recommendedName>
</protein>
<evidence type="ECO:0000313" key="1">
    <source>
        <dbReference type="EMBL" id="KAK4102540.1"/>
    </source>
</evidence>
<keyword evidence="2" id="KW-1185">Reference proteome</keyword>
<dbReference type="AlphaFoldDB" id="A0AAN6Q2S7"/>
<name>A0AAN6Q2S7_9PEZI</name>
<dbReference type="PANTHER" id="PTHR24148">
    <property type="entry name" value="ANKYRIN REPEAT DOMAIN-CONTAINING PROTEIN 39 HOMOLOG-RELATED"/>
    <property type="match status" value="1"/>
</dbReference>